<keyword evidence="3" id="KW-0804">Transcription</keyword>
<gene>
    <name evidence="5" type="ORF">PGRAT_32270</name>
</gene>
<dbReference type="SMART" id="SM00418">
    <property type="entry name" value="HTH_ARSR"/>
    <property type="match status" value="1"/>
</dbReference>
<dbReference type="PROSITE" id="PS50987">
    <property type="entry name" value="HTH_ARSR_2"/>
    <property type="match status" value="1"/>
</dbReference>
<evidence type="ECO:0000313" key="5">
    <source>
        <dbReference type="EMBL" id="AIQ71745.1"/>
    </source>
</evidence>
<dbReference type="OrthoDB" id="9798835at2"/>
<dbReference type="KEGG" id="pgm:PGRAT_32270"/>
<protein>
    <submittedName>
        <fullName evidence="5">ArsR family transcriptional regulator</fullName>
    </submittedName>
</protein>
<dbReference type="CDD" id="cd00090">
    <property type="entry name" value="HTH_ARSR"/>
    <property type="match status" value="1"/>
</dbReference>
<dbReference type="HOGENOM" id="CLU_097806_4_1_9"/>
<dbReference type="InterPro" id="IPR036388">
    <property type="entry name" value="WH-like_DNA-bd_sf"/>
</dbReference>
<dbReference type="eggNOG" id="COG0640">
    <property type="taxonomic scope" value="Bacteria"/>
</dbReference>
<evidence type="ECO:0000313" key="6">
    <source>
        <dbReference type="Proteomes" id="UP000029500"/>
    </source>
</evidence>
<dbReference type="EMBL" id="CP009287">
    <property type="protein sequence ID" value="AIQ71745.1"/>
    <property type="molecule type" value="Genomic_DNA"/>
</dbReference>
<feature type="domain" description="HTH arsR-type" evidence="4">
    <location>
        <begin position="6"/>
        <end position="99"/>
    </location>
</feature>
<dbReference type="Proteomes" id="UP000029500">
    <property type="component" value="Chromosome"/>
</dbReference>
<dbReference type="InterPro" id="IPR051081">
    <property type="entry name" value="HTH_MetalResp_TranReg"/>
</dbReference>
<dbReference type="InterPro" id="IPR036390">
    <property type="entry name" value="WH_DNA-bd_sf"/>
</dbReference>
<keyword evidence="6" id="KW-1185">Reference proteome</keyword>
<sequence length="116" mass="12743">MKILFHPERKDIQLASVLYALSDPIRLSIISDIKSNGEQACNCFNVPVAKSTLSHHARTLREAGVVYTRVQGTQRMLSLRTEDLNARFPGLLDSVLSAYEANKQPALGTEAEGSSD</sequence>
<dbReference type="SUPFAM" id="SSF46785">
    <property type="entry name" value="Winged helix' DNA-binding domain"/>
    <property type="match status" value="1"/>
</dbReference>
<evidence type="ECO:0000256" key="3">
    <source>
        <dbReference type="ARBA" id="ARBA00023163"/>
    </source>
</evidence>
<dbReference type="PANTHER" id="PTHR33154">
    <property type="entry name" value="TRANSCRIPTIONAL REGULATOR, ARSR FAMILY"/>
    <property type="match status" value="1"/>
</dbReference>
<keyword evidence="1" id="KW-0805">Transcription regulation</keyword>
<dbReference type="PANTHER" id="PTHR33154:SF12">
    <property type="entry name" value="TRANSCRIPTIONAL REGULATORY PROTEIN"/>
    <property type="match status" value="1"/>
</dbReference>
<reference evidence="5 6" key="1">
    <citation type="submission" date="2014-08" db="EMBL/GenBank/DDBJ databases">
        <title>Comparative genomics of the Paenibacillus odorifer group.</title>
        <authorList>
            <person name="den Bakker H.C."/>
            <person name="Tsai Y.-C."/>
            <person name="Martin N."/>
            <person name="Korlach J."/>
            <person name="Wiedmann M."/>
        </authorList>
    </citation>
    <scope>NUCLEOTIDE SEQUENCE [LARGE SCALE GENOMIC DNA]</scope>
    <source>
        <strain evidence="5 6">DSM 15220</strain>
    </source>
</reference>
<proteinExistence type="predicted"/>
<keyword evidence="2" id="KW-0238">DNA-binding</keyword>
<dbReference type="PRINTS" id="PR00778">
    <property type="entry name" value="HTHARSR"/>
</dbReference>
<accession>A0A089MH72</accession>
<dbReference type="AlphaFoldDB" id="A0A089MH72"/>
<organism evidence="5 6">
    <name type="scientific">Paenibacillus graminis</name>
    <dbReference type="NCBI Taxonomy" id="189425"/>
    <lineage>
        <taxon>Bacteria</taxon>
        <taxon>Bacillati</taxon>
        <taxon>Bacillota</taxon>
        <taxon>Bacilli</taxon>
        <taxon>Bacillales</taxon>
        <taxon>Paenibacillaceae</taxon>
        <taxon>Paenibacillus</taxon>
    </lineage>
</organism>
<dbReference type="RefSeq" id="WP_025706517.1">
    <property type="nucleotide sequence ID" value="NZ_CP009287.1"/>
</dbReference>
<evidence type="ECO:0000256" key="2">
    <source>
        <dbReference type="ARBA" id="ARBA00023125"/>
    </source>
</evidence>
<dbReference type="GO" id="GO:0003677">
    <property type="term" value="F:DNA binding"/>
    <property type="evidence" value="ECO:0007669"/>
    <property type="project" value="UniProtKB-KW"/>
</dbReference>
<dbReference type="GO" id="GO:0003700">
    <property type="term" value="F:DNA-binding transcription factor activity"/>
    <property type="evidence" value="ECO:0007669"/>
    <property type="project" value="InterPro"/>
</dbReference>
<evidence type="ECO:0000256" key="1">
    <source>
        <dbReference type="ARBA" id="ARBA00023015"/>
    </source>
</evidence>
<dbReference type="STRING" id="189425.PGRAT_32270"/>
<dbReference type="InterPro" id="IPR001845">
    <property type="entry name" value="HTH_ArsR_DNA-bd_dom"/>
</dbReference>
<dbReference type="Gene3D" id="1.10.10.10">
    <property type="entry name" value="Winged helix-like DNA-binding domain superfamily/Winged helix DNA-binding domain"/>
    <property type="match status" value="1"/>
</dbReference>
<dbReference type="InterPro" id="IPR011991">
    <property type="entry name" value="ArsR-like_HTH"/>
</dbReference>
<evidence type="ECO:0000259" key="4">
    <source>
        <dbReference type="PROSITE" id="PS50987"/>
    </source>
</evidence>
<name>A0A089MH72_9BACL</name>